<dbReference type="EMBL" id="JAXOVC010000004">
    <property type="protein sequence ID" value="KAK4503161.1"/>
    <property type="molecule type" value="Genomic_DNA"/>
</dbReference>
<reference evidence="6 7" key="1">
    <citation type="journal article" date="2023" name="G3 (Bethesda)">
        <title>A chromosome-level genome assembly of Zasmidium syzygii isolated from banana leaves.</title>
        <authorList>
            <person name="van Westerhoven A.C."/>
            <person name="Mehrabi R."/>
            <person name="Talebi R."/>
            <person name="Steentjes M.B.F."/>
            <person name="Corcolon B."/>
            <person name="Chong P.A."/>
            <person name="Kema G.H.J."/>
            <person name="Seidl M.F."/>
        </authorList>
    </citation>
    <scope>NUCLEOTIDE SEQUENCE [LARGE SCALE GENOMIC DNA]</scope>
    <source>
        <strain evidence="6 7">P124</strain>
    </source>
</reference>
<sequence>MGAWGLSLFQCDLDFDILLELNEETGLEKLEKVAGKVAAKYADAARRRMAENAKLREGPSFEDVGAKHHHLPGPPPKQKPDEINYSLYAKLCSDPEKVRTYLDASGTLSSFLRRLHKWMLDCRPGGLCDESLLHDCWGPGYRYCLTGACAMTLGAKLSEAERSIMRKYYKDVGFMRDAVKQLEKALEGYVNGKPWDFGSKGLEDTMRDGGAKEEDQLFPGLGMFNTWAPDHGRRKPEMQRLRAMVKNQIAKQRPTPEQIAEYMETLSFDGYSKKTSTPSTTSTPTAKKQDWPNDVCGGCGAKKRHDGEELDNCSKCLKRKYCSRKCQKDDWKAHKLVCTVARPNNVCGSCGAEQREDGGELNYCSRCKVRRYCSVQCQKDDWKTHKEVCKVA</sequence>
<accession>A0ABR0ENI6</accession>
<comment type="caution">
    <text evidence="6">The sequence shown here is derived from an EMBL/GenBank/DDBJ whole genome shotgun (WGS) entry which is preliminary data.</text>
</comment>
<keyword evidence="2 4" id="KW-0863">Zinc-finger</keyword>
<evidence type="ECO:0000256" key="4">
    <source>
        <dbReference type="PROSITE-ProRule" id="PRU00134"/>
    </source>
</evidence>
<dbReference type="PANTHER" id="PTHR10237">
    <property type="entry name" value="DEFORMED EPIDERMAL AUTOREGULATORY FACTOR 1 HOMOLOG SUPPRESSIN"/>
    <property type="match status" value="1"/>
</dbReference>
<dbReference type="SUPFAM" id="SSF144232">
    <property type="entry name" value="HIT/MYND zinc finger-like"/>
    <property type="match status" value="2"/>
</dbReference>
<protein>
    <recommendedName>
        <fullName evidence="5">MYND-type domain-containing protein</fullName>
    </recommendedName>
</protein>
<evidence type="ECO:0000259" key="5">
    <source>
        <dbReference type="PROSITE" id="PS50865"/>
    </source>
</evidence>
<dbReference type="Pfam" id="PF01753">
    <property type="entry name" value="zf-MYND"/>
    <property type="match status" value="2"/>
</dbReference>
<evidence type="ECO:0000256" key="1">
    <source>
        <dbReference type="ARBA" id="ARBA00022723"/>
    </source>
</evidence>
<dbReference type="InterPro" id="IPR002893">
    <property type="entry name" value="Znf_MYND"/>
</dbReference>
<evidence type="ECO:0000256" key="2">
    <source>
        <dbReference type="ARBA" id="ARBA00022771"/>
    </source>
</evidence>
<organism evidence="6 7">
    <name type="scientific">Zasmidium cellare</name>
    <name type="common">Wine cellar mold</name>
    <name type="synonym">Racodium cellare</name>
    <dbReference type="NCBI Taxonomy" id="395010"/>
    <lineage>
        <taxon>Eukaryota</taxon>
        <taxon>Fungi</taxon>
        <taxon>Dikarya</taxon>
        <taxon>Ascomycota</taxon>
        <taxon>Pezizomycotina</taxon>
        <taxon>Dothideomycetes</taxon>
        <taxon>Dothideomycetidae</taxon>
        <taxon>Mycosphaerellales</taxon>
        <taxon>Mycosphaerellaceae</taxon>
        <taxon>Zasmidium</taxon>
    </lineage>
</organism>
<dbReference type="Proteomes" id="UP001305779">
    <property type="component" value="Unassembled WGS sequence"/>
</dbReference>
<keyword evidence="3" id="KW-0862">Zinc</keyword>
<evidence type="ECO:0000313" key="6">
    <source>
        <dbReference type="EMBL" id="KAK4503161.1"/>
    </source>
</evidence>
<keyword evidence="7" id="KW-1185">Reference proteome</keyword>
<gene>
    <name evidence="6" type="ORF">PRZ48_006589</name>
</gene>
<evidence type="ECO:0000256" key="3">
    <source>
        <dbReference type="ARBA" id="ARBA00022833"/>
    </source>
</evidence>
<keyword evidence="1" id="KW-0479">Metal-binding</keyword>
<feature type="domain" description="MYND-type" evidence="5">
    <location>
        <begin position="347"/>
        <end position="389"/>
    </location>
</feature>
<dbReference type="PROSITE" id="PS50865">
    <property type="entry name" value="ZF_MYND_2"/>
    <property type="match status" value="2"/>
</dbReference>
<dbReference type="PANTHER" id="PTHR10237:SF14">
    <property type="entry name" value="MYND-TYPE DOMAIN-CONTAINING PROTEIN"/>
    <property type="match status" value="1"/>
</dbReference>
<dbReference type="Gene3D" id="6.10.140.2220">
    <property type="match status" value="2"/>
</dbReference>
<name>A0ABR0ENI6_ZASCE</name>
<proteinExistence type="predicted"/>
<dbReference type="InterPro" id="IPR024119">
    <property type="entry name" value="TF_DEAF-1"/>
</dbReference>
<feature type="domain" description="MYND-type" evidence="5">
    <location>
        <begin position="296"/>
        <end position="338"/>
    </location>
</feature>
<evidence type="ECO:0000313" key="7">
    <source>
        <dbReference type="Proteomes" id="UP001305779"/>
    </source>
</evidence>
<dbReference type="PROSITE" id="PS01360">
    <property type="entry name" value="ZF_MYND_1"/>
    <property type="match status" value="2"/>
</dbReference>